<sequence length="256" mass="26798">MISNNTANGLNGQVFAVTGGASGIGLSIVSALCERGASVAILDLPNSQGALVATRLQEEGKHVQFFDANVSELERLDDVAAEVEKQLGPISGFVANAGISRVCAAMDYTPEAWRETMGVNLDGAFFSVQAFARRMRAHGGSIVMISSIAAKHVVSPETHAAYGASKAAVAHLASLLGIEWASLGIRVNAVAPGYTDTPILQKMKTDDPSTVAAWVNRTHLGRLLDPQEIANSVVFLLSGYSSGITGTVLEVDAGYR</sequence>
<evidence type="ECO:0000313" key="4">
    <source>
        <dbReference type="Proteomes" id="UP000639294"/>
    </source>
</evidence>
<name>A0ABS0FUG8_9PSED</name>
<dbReference type="PRINTS" id="PR00080">
    <property type="entry name" value="SDRFAMILY"/>
</dbReference>
<evidence type="ECO:0000256" key="2">
    <source>
        <dbReference type="ARBA" id="ARBA00023002"/>
    </source>
</evidence>
<protein>
    <submittedName>
        <fullName evidence="3">SDR family oxidoreductase</fullName>
    </submittedName>
</protein>
<dbReference type="InterPro" id="IPR020904">
    <property type="entry name" value="Sc_DH/Rdtase_CS"/>
</dbReference>
<comment type="similarity">
    <text evidence="1">Belongs to the short-chain dehydrogenases/reductases (SDR) family.</text>
</comment>
<evidence type="ECO:0000313" key="3">
    <source>
        <dbReference type="EMBL" id="MBF8644011.1"/>
    </source>
</evidence>
<dbReference type="PANTHER" id="PTHR43008:SF4">
    <property type="entry name" value="CHAIN DEHYDROGENASE, PUTATIVE (AFU_ORTHOLOGUE AFUA_4G08710)-RELATED"/>
    <property type="match status" value="1"/>
</dbReference>
<dbReference type="SUPFAM" id="SSF51735">
    <property type="entry name" value="NAD(P)-binding Rossmann-fold domains"/>
    <property type="match status" value="1"/>
</dbReference>
<comment type="caution">
    <text evidence="3">The sequence shown here is derived from an EMBL/GenBank/DDBJ whole genome shotgun (WGS) entry which is preliminary data.</text>
</comment>
<dbReference type="Pfam" id="PF13561">
    <property type="entry name" value="adh_short_C2"/>
    <property type="match status" value="1"/>
</dbReference>
<dbReference type="EMBL" id="JADLJS010000001">
    <property type="protein sequence ID" value="MBF8644011.1"/>
    <property type="molecule type" value="Genomic_DNA"/>
</dbReference>
<reference evidence="3 4" key="1">
    <citation type="submission" date="2020-10" db="EMBL/GenBank/DDBJ databases">
        <title>Genome sequences of Pseudomonas isolates.</title>
        <authorList>
            <person name="Wessels L."/>
            <person name="Reich F."/>
            <person name="Hammerl J."/>
        </authorList>
    </citation>
    <scope>NUCLEOTIDE SEQUENCE [LARGE SCALE GENOMIC DNA]</scope>
    <source>
        <strain evidence="3 4">20-MO00628-0</strain>
    </source>
</reference>
<dbReference type="InterPro" id="IPR036291">
    <property type="entry name" value="NAD(P)-bd_dom_sf"/>
</dbReference>
<dbReference type="PANTHER" id="PTHR43008">
    <property type="entry name" value="BENZIL REDUCTASE"/>
    <property type="match status" value="1"/>
</dbReference>
<accession>A0ABS0FUG8</accession>
<dbReference type="Gene3D" id="3.40.50.720">
    <property type="entry name" value="NAD(P)-binding Rossmann-like Domain"/>
    <property type="match status" value="1"/>
</dbReference>
<gene>
    <name evidence="3" type="ORF">IRZ77_00355</name>
</gene>
<evidence type="ECO:0000256" key="1">
    <source>
        <dbReference type="ARBA" id="ARBA00006484"/>
    </source>
</evidence>
<dbReference type="RefSeq" id="WP_196172548.1">
    <property type="nucleotide sequence ID" value="NZ_JADLJR010000001.1"/>
</dbReference>
<organism evidence="3 4">
    <name type="scientific">Pseudomonas pudica</name>
    <dbReference type="NCBI Taxonomy" id="272772"/>
    <lineage>
        <taxon>Bacteria</taxon>
        <taxon>Pseudomonadati</taxon>
        <taxon>Pseudomonadota</taxon>
        <taxon>Gammaproteobacteria</taxon>
        <taxon>Pseudomonadales</taxon>
        <taxon>Pseudomonadaceae</taxon>
        <taxon>Pseudomonas</taxon>
    </lineage>
</organism>
<dbReference type="PROSITE" id="PS00061">
    <property type="entry name" value="ADH_SHORT"/>
    <property type="match status" value="1"/>
</dbReference>
<dbReference type="PRINTS" id="PR00081">
    <property type="entry name" value="GDHRDH"/>
</dbReference>
<dbReference type="Proteomes" id="UP000639294">
    <property type="component" value="Unassembled WGS sequence"/>
</dbReference>
<keyword evidence="4" id="KW-1185">Reference proteome</keyword>
<keyword evidence="2" id="KW-0560">Oxidoreductase</keyword>
<proteinExistence type="inferred from homology"/>
<dbReference type="InterPro" id="IPR002347">
    <property type="entry name" value="SDR_fam"/>
</dbReference>